<accession>A0A850NU91</accession>
<dbReference type="PANTHER" id="PTHR30238">
    <property type="entry name" value="MEMBRANE BOUND PREDICTED REDOX MODULATOR"/>
    <property type="match status" value="1"/>
</dbReference>
<gene>
    <name evidence="7" type="ORF">HUK83_08890</name>
</gene>
<comment type="similarity">
    <text evidence="2">Belongs to the TerC family.</text>
</comment>
<evidence type="ECO:0000256" key="5">
    <source>
        <dbReference type="ARBA" id="ARBA00023136"/>
    </source>
</evidence>
<keyword evidence="5 6" id="KW-0472">Membrane</keyword>
<evidence type="ECO:0000256" key="4">
    <source>
        <dbReference type="ARBA" id="ARBA00022989"/>
    </source>
</evidence>
<evidence type="ECO:0000256" key="2">
    <source>
        <dbReference type="ARBA" id="ARBA00007511"/>
    </source>
</evidence>
<feature type="transmembrane region" description="Helical" evidence="6">
    <location>
        <begin position="49"/>
        <end position="68"/>
    </location>
</feature>
<feature type="transmembrane region" description="Helical" evidence="6">
    <location>
        <begin position="113"/>
        <end position="138"/>
    </location>
</feature>
<dbReference type="Proteomes" id="UP000565205">
    <property type="component" value="Unassembled WGS sequence"/>
</dbReference>
<dbReference type="RefSeq" id="WP_176623989.1">
    <property type="nucleotide sequence ID" value="NZ_JABXXQ010000154.1"/>
</dbReference>
<proteinExistence type="inferred from homology"/>
<feature type="transmembrane region" description="Helical" evidence="6">
    <location>
        <begin position="144"/>
        <end position="161"/>
    </location>
</feature>
<feature type="transmembrane region" description="Helical" evidence="6">
    <location>
        <begin position="74"/>
        <end position="93"/>
    </location>
</feature>
<protein>
    <submittedName>
        <fullName evidence="7">YjbE family putative metal transport protein</fullName>
    </submittedName>
</protein>
<dbReference type="NCBIfam" id="TIGR03717">
    <property type="entry name" value="R_switched_YjbE"/>
    <property type="match status" value="1"/>
</dbReference>
<dbReference type="AlphaFoldDB" id="A0A850NU91"/>
<reference evidence="7 8" key="1">
    <citation type="submission" date="2020-06" db="EMBL/GenBank/DDBJ databases">
        <title>Description of novel acetic acid bacteria.</title>
        <authorList>
            <person name="Sombolestani A."/>
        </authorList>
    </citation>
    <scope>NUCLEOTIDE SEQUENCE [LARGE SCALE GENOMIC DNA]</scope>
    <source>
        <strain evidence="7 8">LMG 26838</strain>
    </source>
</reference>
<organism evidence="7 8">
    <name type="scientific">Endobacter medicaginis</name>
    <dbReference type="NCBI Taxonomy" id="1181271"/>
    <lineage>
        <taxon>Bacteria</taxon>
        <taxon>Pseudomonadati</taxon>
        <taxon>Pseudomonadota</taxon>
        <taxon>Alphaproteobacteria</taxon>
        <taxon>Acetobacterales</taxon>
        <taxon>Acetobacteraceae</taxon>
        <taxon>Endobacter</taxon>
    </lineage>
</organism>
<keyword evidence="4 6" id="KW-1133">Transmembrane helix</keyword>
<evidence type="ECO:0000256" key="6">
    <source>
        <dbReference type="SAM" id="Phobius"/>
    </source>
</evidence>
<dbReference type="PANTHER" id="PTHR30238:SF4">
    <property type="entry name" value="SLL1022 PROTEIN"/>
    <property type="match status" value="1"/>
</dbReference>
<sequence>MSGLVGPEIWPSLIALGQVLAIDLVLAGDNAVVVGLAVAGLAVEQKRRAIALGVILAAIIRIALALVALDLLAIVGLTLAGGLLLLWVCWRMYRELRHSPAPDPTGIPAKKTLRAAITQIVLADLSMSLDNVLAVAGAAHDHPYVLVAGLAVSVLLMGVAANAIARLLDRYRWIAWIGLLIVLYVALKLIWEGSDSVIEHTGCTFLPAWVPHPLRRACAALARPGLLFF</sequence>
<comment type="caution">
    <text evidence="7">The sequence shown here is derived from an EMBL/GenBank/DDBJ whole genome shotgun (WGS) entry which is preliminary data.</text>
</comment>
<evidence type="ECO:0000313" key="7">
    <source>
        <dbReference type="EMBL" id="NVN30448.1"/>
    </source>
</evidence>
<feature type="transmembrane region" description="Helical" evidence="6">
    <location>
        <begin position="20"/>
        <end position="42"/>
    </location>
</feature>
<dbReference type="EMBL" id="JABXXQ010000154">
    <property type="protein sequence ID" value="NVN30448.1"/>
    <property type="molecule type" value="Genomic_DNA"/>
</dbReference>
<dbReference type="GO" id="GO:0016020">
    <property type="term" value="C:membrane"/>
    <property type="evidence" value="ECO:0007669"/>
    <property type="project" value="UniProtKB-SubCell"/>
</dbReference>
<keyword evidence="3 6" id="KW-0812">Transmembrane</keyword>
<dbReference type="InterPro" id="IPR022301">
    <property type="entry name" value="Integral_membrane_YjbE"/>
</dbReference>
<evidence type="ECO:0000313" key="8">
    <source>
        <dbReference type="Proteomes" id="UP000565205"/>
    </source>
</evidence>
<name>A0A850NU91_9PROT</name>
<dbReference type="InterPro" id="IPR005496">
    <property type="entry name" value="Integral_membrane_TerC"/>
</dbReference>
<dbReference type="Pfam" id="PF03741">
    <property type="entry name" value="TerC"/>
    <property type="match status" value="1"/>
</dbReference>
<evidence type="ECO:0000256" key="1">
    <source>
        <dbReference type="ARBA" id="ARBA00004141"/>
    </source>
</evidence>
<feature type="transmembrane region" description="Helical" evidence="6">
    <location>
        <begin position="173"/>
        <end position="191"/>
    </location>
</feature>
<comment type="subcellular location">
    <subcellularLocation>
        <location evidence="1">Membrane</location>
        <topology evidence="1">Multi-pass membrane protein</topology>
    </subcellularLocation>
</comment>
<evidence type="ECO:0000256" key="3">
    <source>
        <dbReference type="ARBA" id="ARBA00022692"/>
    </source>
</evidence>